<evidence type="ECO:0000259" key="6">
    <source>
        <dbReference type="PROSITE" id="PS51369"/>
    </source>
</evidence>
<dbReference type="GO" id="GO:0043565">
    <property type="term" value="F:sequence-specific DNA binding"/>
    <property type="evidence" value="ECO:0007669"/>
    <property type="project" value="TreeGrafter"/>
</dbReference>
<evidence type="ECO:0000256" key="3">
    <source>
        <dbReference type="ARBA" id="ARBA00023125"/>
    </source>
</evidence>
<keyword evidence="4" id="KW-0804">Transcription</keyword>
<dbReference type="GO" id="GO:0005634">
    <property type="term" value="C:nucleus"/>
    <property type="evidence" value="ECO:0007669"/>
    <property type="project" value="UniProtKB-SubCell"/>
</dbReference>
<evidence type="ECO:0000256" key="2">
    <source>
        <dbReference type="ARBA" id="ARBA00023015"/>
    </source>
</evidence>
<evidence type="ECO:0000313" key="7">
    <source>
        <dbReference type="EMBL" id="CAD1832985.1"/>
    </source>
</evidence>
<reference evidence="7" key="1">
    <citation type="submission" date="2020-07" db="EMBL/GenBank/DDBJ databases">
        <authorList>
            <person name="Lin J."/>
        </authorList>
    </citation>
    <scope>NUCLEOTIDE SEQUENCE</scope>
</reference>
<dbReference type="PROSITE" id="PS51369">
    <property type="entry name" value="TCP"/>
    <property type="match status" value="1"/>
</dbReference>
<dbReference type="PANTHER" id="PTHR31072:SF226">
    <property type="entry name" value="TRANSCRIPTION FACTOR TCP18"/>
    <property type="match status" value="1"/>
</dbReference>
<organism evidence="7">
    <name type="scientific">Ananas comosus var. bracteatus</name>
    <name type="common">red pineapple</name>
    <dbReference type="NCBI Taxonomy" id="296719"/>
    <lineage>
        <taxon>Eukaryota</taxon>
        <taxon>Viridiplantae</taxon>
        <taxon>Streptophyta</taxon>
        <taxon>Embryophyta</taxon>
        <taxon>Tracheophyta</taxon>
        <taxon>Spermatophyta</taxon>
        <taxon>Magnoliopsida</taxon>
        <taxon>Liliopsida</taxon>
        <taxon>Poales</taxon>
        <taxon>Bromeliaceae</taxon>
        <taxon>Bromelioideae</taxon>
        <taxon>Ananas</taxon>
    </lineage>
</organism>
<dbReference type="GO" id="GO:0003700">
    <property type="term" value="F:DNA-binding transcription factor activity"/>
    <property type="evidence" value="ECO:0007669"/>
    <property type="project" value="InterPro"/>
</dbReference>
<dbReference type="InterPro" id="IPR013103">
    <property type="entry name" value="RVT_2"/>
</dbReference>
<accession>A0A6V7PQA5</accession>
<feature type="domain" description="TCP" evidence="6">
    <location>
        <begin position="169"/>
        <end position="227"/>
    </location>
</feature>
<proteinExistence type="predicted"/>
<dbReference type="InterPro" id="IPR005333">
    <property type="entry name" value="Transcription_factor_TCP"/>
</dbReference>
<dbReference type="GO" id="GO:2000032">
    <property type="term" value="P:regulation of secondary shoot formation"/>
    <property type="evidence" value="ECO:0007669"/>
    <property type="project" value="TreeGrafter"/>
</dbReference>
<evidence type="ECO:0000256" key="5">
    <source>
        <dbReference type="ARBA" id="ARBA00023242"/>
    </source>
</evidence>
<dbReference type="InterPro" id="IPR017887">
    <property type="entry name" value="TF_TCP_subgr"/>
</dbReference>
<evidence type="ECO:0000256" key="1">
    <source>
        <dbReference type="ARBA" id="ARBA00004123"/>
    </source>
</evidence>
<name>A0A6V7PQA5_ANACO</name>
<evidence type="ECO:0000256" key="4">
    <source>
        <dbReference type="ARBA" id="ARBA00023163"/>
    </source>
</evidence>
<gene>
    <name evidence="7" type="ORF">CB5_LOCUS16196</name>
</gene>
<keyword evidence="2" id="KW-0805">Transcription regulation</keyword>
<dbReference type="Pfam" id="PF03634">
    <property type="entry name" value="TCP"/>
    <property type="match status" value="1"/>
</dbReference>
<protein>
    <recommendedName>
        <fullName evidence="6">TCP domain-containing protein</fullName>
    </recommendedName>
</protein>
<dbReference type="PANTHER" id="PTHR31072">
    <property type="entry name" value="TRANSCRIPTION FACTOR TCP4-RELATED"/>
    <property type="match status" value="1"/>
</dbReference>
<sequence length="277" mass="31684">MLNLHFLNGFLDDEIYVKQPQGYEIKDMENKVYRLKKALYGLKQAMRAWYSRIDAHFFKMVLAAVKVSLHFMGLVAMDYGSLTLTFFSFGFSDSDWAGSIDDHKSTSGYVFKLGLNNNSGKTSLRSFFHRFLTPSSFRSIAQQFNGRCTYLATYKEERGWGTGGQRAPRKDRHSKIDTAAGPRDRRMRLSREVARKFFRSPRHARLRQGQQDGAMAPNYVKSRYKGRCRCLQFKLVLGRGLKCTQSSTSDSEDVVLTNLESNYMGKFSEMGLGLVMG</sequence>
<comment type="subcellular location">
    <subcellularLocation>
        <location evidence="1">Nucleus</location>
    </subcellularLocation>
</comment>
<dbReference type="Pfam" id="PF07727">
    <property type="entry name" value="RVT_2"/>
    <property type="match status" value="1"/>
</dbReference>
<dbReference type="AlphaFoldDB" id="A0A6V7PQA5"/>
<keyword evidence="3" id="KW-0238">DNA-binding</keyword>
<dbReference type="EMBL" id="LR862150">
    <property type="protein sequence ID" value="CAD1832985.1"/>
    <property type="molecule type" value="Genomic_DNA"/>
</dbReference>
<keyword evidence="5" id="KW-0539">Nucleus</keyword>